<dbReference type="EMBL" id="NIBG01000026">
    <property type="protein sequence ID" value="PAB57386.1"/>
    <property type="molecule type" value="Genomic_DNA"/>
</dbReference>
<dbReference type="OrthoDB" id="129082at2"/>
<feature type="transmembrane region" description="Helical" evidence="1">
    <location>
        <begin position="90"/>
        <end position="110"/>
    </location>
</feature>
<keyword evidence="1" id="KW-1133">Transmembrane helix</keyword>
<dbReference type="AlphaFoldDB" id="A0A267MCV8"/>
<dbReference type="Proteomes" id="UP000216024">
    <property type="component" value="Unassembled WGS sequence"/>
</dbReference>
<name>A0A267MCV8_9FIRM</name>
<keyword evidence="1" id="KW-0472">Membrane</keyword>
<evidence type="ECO:0000313" key="2">
    <source>
        <dbReference type="EMBL" id="PAB57386.1"/>
    </source>
</evidence>
<evidence type="ECO:0000256" key="1">
    <source>
        <dbReference type="SAM" id="Phobius"/>
    </source>
</evidence>
<dbReference type="RefSeq" id="WP_095135345.1">
    <property type="nucleotide sequence ID" value="NZ_NIBG01000026.1"/>
</dbReference>
<sequence>MKILSSRTHGYLDYLTVAVFAAAPTLLGLTGMPMILAYMLAIIHLLMTILTNFSMGIFKLIPLRIHGVIEFIVGIAIPAIPFILKFEGVAFNFYLIIGILIFIIGLITNYEDLVNE</sequence>
<feature type="transmembrane region" description="Helical" evidence="1">
    <location>
        <begin position="35"/>
        <end position="53"/>
    </location>
</feature>
<feature type="transmembrane region" description="Helical" evidence="1">
    <location>
        <begin position="12"/>
        <end position="29"/>
    </location>
</feature>
<protein>
    <submittedName>
        <fullName evidence="2">Uncharacterized protein</fullName>
    </submittedName>
</protein>
<proteinExistence type="predicted"/>
<keyword evidence="3" id="KW-1185">Reference proteome</keyword>
<feature type="transmembrane region" description="Helical" evidence="1">
    <location>
        <begin position="65"/>
        <end position="84"/>
    </location>
</feature>
<accession>A0A267MCV8</accession>
<organism evidence="2 3">
    <name type="scientific">Anaeromicrobium sediminis</name>
    <dbReference type="NCBI Taxonomy" id="1478221"/>
    <lineage>
        <taxon>Bacteria</taxon>
        <taxon>Bacillati</taxon>
        <taxon>Bacillota</taxon>
        <taxon>Clostridia</taxon>
        <taxon>Peptostreptococcales</taxon>
        <taxon>Thermotaleaceae</taxon>
        <taxon>Anaeromicrobium</taxon>
    </lineage>
</organism>
<keyword evidence="1" id="KW-0812">Transmembrane</keyword>
<reference evidence="2 3" key="1">
    <citation type="submission" date="2017-06" db="EMBL/GenBank/DDBJ databases">
        <title>Draft genome sequence of anaerobic fermentative bacterium Anaeromicrobium sediminis DY2726D isolated from West Pacific Ocean sediments.</title>
        <authorList>
            <person name="Zeng X."/>
        </authorList>
    </citation>
    <scope>NUCLEOTIDE SEQUENCE [LARGE SCALE GENOMIC DNA]</scope>
    <source>
        <strain evidence="2 3">DY2726D</strain>
    </source>
</reference>
<comment type="caution">
    <text evidence="2">The sequence shown here is derived from an EMBL/GenBank/DDBJ whole genome shotgun (WGS) entry which is preliminary data.</text>
</comment>
<gene>
    <name evidence="2" type="ORF">CCE28_19000</name>
</gene>
<evidence type="ECO:0000313" key="3">
    <source>
        <dbReference type="Proteomes" id="UP000216024"/>
    </source>
</evidence>